<dbReference type="Pfam" id="PF01904">
    <property type="entry name" value="DUF72"/>
    <property type="match status" value="1"/>
</dbReference>
<keyword evidence="1" id="KW-0418">Kinase</keyword>
<keyword evidence="2" id="KW-1185">Reference proteome</keyword>
<organism evidence="1 2">
    <name type="scientific">Thermogemmatispora aurantia</name>
    <dbReference type="NCBI Taxonomy" id="2045279"/>
    <lineage>
        <taxon>Bacteria</taxon>
        <taxon>Bacillati</taxon>
        <taxon>Chloroflexota</taxon>
        <taxon>Ktedonobacteria</taxon>
        <taxon>Thermogemmatisporales</taxon>
        <taxon>Thermogemmatisporaceae</taxon>
        <taxon>Thermogemmatispora</taxon>
    </lineage>
</organism>
<comment type="caution">
    <text evidence="1">The sequence shown here is derived from an EMBL/GenBank/DDBJ whole genome shotgun (WGS) entry which is preliminary data.</text>
</comment>
<proteinExistence type="predicted"/>
<dbReference type="GO" id="GO:0016301">
    <property type="term" value="F:kinase activity"/>
    <property type="evidence" value="ECO:0007669"/>
    <property type="project" value="UniProtKB-KW"/>
</dbReference>
<protein>
    <submittedName>
        <fullName evidence="1">Histidine kinase</fullName>
    </submittedName>
</protein>
<dbReference type="AlphaFoldDB" id="A0A5J4KF06"/>
<dbReference type="PANTHER" id="PTHR30348:SF4">
    <property type="entry name" value="DUF72 DOMAIN-CONTAINING PROTEIN"/>
    <property type="match status" value="1"/>
</dbReference>
<reference evidence="1 2" key="1">
    <citation type="journal article" date="2019" name="Int. J. Syst. Evol. Microbiol.">
        <title>Thermogemmatispora aurantia sp. nov. and Thermogemmatispora argillosa sp. nov., within the class Ktedonobacteria, and emended description of the genus Thermogemmatispora.</title>
        <authorList>
            <person name="Zheng Y."/>
            <person name="Wang C.M."/>
            <person name="Sakai Y."/>
            <person name="Abe K."/>
            <person name="Yokota A."/>
            <person name="Yabe S."/>
        </authorList>
    </citation>
    <scope>NUCLEOTIDE SEQUENCE [LARGE SCALE GENOMIC DNA]</scope>
    <source>
        <strain evidence="1 2">A1-2</strain>
    </source>
</reference>
<keyword evidence="1" id="KW-0808">Transferase</keyword>
<accession>A0A5J4KF06</accession>
<evidence type="ECO:0000313" key="1">
    <source>
        <dbReference type="EMBL" id="GER85039.1"/>
    </source>
</evidence>
<dbReference type="PANTHER" id="PTHR30348">
    <property type="entry name" value="UNCHARACTERIZED PROTEIN YECE"/>
    <property type="match status" value="1"/>
</dbReference>
<gene>
    <name evidence="1" type="ORF">KTAU_36750</name>
</gene>
<dbReference type="InterPro" id="IPR036520">
    <property type="entry name" value="UPF0759_sf"/>
</dbReference>
<dbReference type="Gene3D" id="3.20.20.410">
    <property type="entry name" value="Protein of unknown function UPF0759"/>
    <property type="match status" value="1"/>
</dbReference>
<dbReference type="RefSeq" id="WP_151729588.1">
    <property type="nucleotide sequence ID" value="NZ_BKZV01000006.1"/>
</dbReference>
<dbReference type="EMBL" id="BKZV01000006">
    <property type="protein sequence ID" value="GER85039.1"/>
    <property type="molecule type" value="Genomic_DNA"/>
</dbReference>
<evidence type="ECO:0000313" key="2">
    <source>
        <dbReference type="Proteomes" id="UP000334820"/>
    </source>
</evidence>
<sequence length="255" mass="29144">MTIWIGTSGWLYPHWVGRFYPPDLPPQEYLPYYARHFATVEVNRSFYRLPPRSQFALWAEQVRFHPRFRFAVKASRYLTHMKKLRDAAEPQARLLEAARGLGQRLGPLLYQLPPHWKSDLGRLEDFLHLLPRGLAVAFEFRDPSWLQGTEGERLCTLLTKAGCALVLAVGGELPTPVNLPATAAFRYLRFHSGQAGPCFSEAELAFWAEWLSREAREGRECYAYFNNDSEGYALRNAARLRELVTGRLGVGAVAF</sequence>
<dbReference type="SUPFAM" id="SSF117396">
    <property type="entry name" value="TM1631-like"/>
    <property type="match status" value="1"/>
</dbReference>
<dbReference type="Proteomes" id="UP000334820">
    <property type="component" value="Unassembled WGS sequence"/>
</dbReference>
<dbReference type="InterPro" id="IPR002763">
    <property type="entry name" value="DUF72"/>
</dbReference>
<name>A0A5J4KF06_9CHLR</name>